<dbReference type="PANTHER" id="PTHR21261">
    <property type="entry name" value="BEAT PROTEIN"/>
    <property type="match status" value="1"/>
</dbReference>
<dbReference type="InterPro" id="IPR013783">
    <property type="entry name" value="Ig-like_fold"/>
</dbReference>
<sequence length="159" mass="17924">MVRRLYSSNSYSCLQSKMVVSLWDLQTRLLLDSSIVTDVVIPDPCLQKSVQGHVYLTKTDLDTEGIYRCEASAESPTFQTVEAEKPLKVFVIPQEDPEIEGSQSRYEVGDYVNVTCKSGPSKPAAVLKWYINGKEAEPGKISFPIKPHNNLKFYFGVLW</sequence>
<dbReference type="Gene3D" id="2.60.40.10">
    <property type="entry name" value="Immunoglobulins"/>
    <property type="match status" value="1"/>
</dbReference>
<dbReference type="Pfam" id="PF13895">
    <property type="entry name" value="Ig_2"/>
    <property type="match status" value="1"/>
</dbReference>
<dbReference type="AlphaFoldDB" id="A0A8X7C9W3"/>
<accession>A0A8X7C9W3</accession>
<keyword evidence="2" id="KW-1185">Reference proteome</keyword>
<proteinExistence type="predicted"/>
<evidence type="ECO:0000313" key="2">
    <source>
        <dbReference type="Proteomes" id="UP000886998"/>
    </source>
</evidence>
<organism evidence="1 2">
    <name type="scientific">Trichonephila inaurata madagascariensis</name>
    <dbReference type="NCBI Taxonomy" id="2747483"/>
    <lineage>
        <taxon>Eukaryota</taxon>
        <taxon>Metazoa</taxon>
        <taxon>Ecdysozoa</taxon>
        <taxon>Arthropoda</taxon>
        <taxon>Chelicerata</taxon>
        <taxon>Arachnida</taxon>
        <taxon>Araneae</taxon>
        <taxon>Araneomorphae</taxon>
        <taxon>Entelegynae</taxon>
        <taxon>Araneoidea</taxon>
        <taxon>Nephilidae</taxon>
        <taxon>Trichonephila</taxon>
        <taxon>Trichonephila inaurata</taxon>
    </lineage>
</organism>
<dbReference type="PANTHER" id="PTHR21261:SF15">
    <property type="entry name" value="BEATEN PATH IIIA, ISOFORM D-RELATED"/>
    <property type="match status" value="1"/>
</dbReference>
<reference evidence="1" key="1">
    <citation type="submission" date="2020-08" db="EMBL/GenBank/DDBJ databases">
        <title>Multicomponent nature underlies the extraordinary mechanical properties of spider dragline silk.</title>
        <authorList>
            <person name="Kono N."/>
            <person name="Nakamura H."/>
            <person name="Mori M."/>
            <person name="Yoshida Y."/>
            <person name="Ohtoshi R."/>
            <person name="Malay A.D."/>
            <person name="Moran D.A.P."/>
            <person name="Tomita M."/>
            <person name="Numata K."/>
            <person name="Arakawa K."/>
        </authorList>
    </citation>
    <scope>NUCLEOTIDE SEQUENCE</scope>
</reference>
<dbReference type="Proteomes" id="UP000886998">
    <property type="component" value="Unassembled WGS sequence"/>
</dbReference>
<gene>
    <name evidence="1" type="primary">AVEN_171621_1</name>
    <name evidence="1" type="ORF">TNIN_466301</name>
</gene>
<name>A0A8X7C9W3_9ARAC</name>
<dbReference type="InterPro" id="IPR036179">
    <property type="entry name" value="Ig-like_dom_sf"/>
</dbReference>
<evidence type="ECO:0000313" key="1">
    <source>
        <dbReference type="EMBL" id="GFY57274.1"/>
    </source>
</evidence>
<dbReference type="SUPFAM" id="SSF48726">
    <property type="entry name" value="Immunoglobulin"/>
    <property type="match status" value="1"/>
</dbReference>
<comment type="caution">
    <text evidence="1">The sequence shown here is derived from an EMBL/GenBank/DDBJ whole genome shotgun (WGS) entry which is preliminary data.</text>
</comment>
<dbReference type="EMBL" id="BMAV01011410">
    <property type="protein sequence ID" value="GFY57274.1"/>
    <property type="molecule type" value="Genomic_DNA"/>
</dbReference>
<dbReference type="OrthoDB" id="10015491at2759"/>
<protein>
    <submittedName>
        <fullName evidence="1">Ig-like domain-containing protein</fullName>
    </submittedName>
</protein>